<dbReference type="InterPro" id="IPR013325">
    <property type="entry name" value="RNA_pol_sigma_r2"/>
</dbReference>
<dbReference type="PANTHER" id="PTHR30385">
    <property type="entry name" value="SIGMA FACTOR F FLAGELLAR"/>
    <property type="match status" value="1"/>
</dbReference>
<gene>
    <name evidence="6" type="ORF">LMF89_01660</name>
</gene>
<reference evidence="6" key="1">
    <citation type="submission" date="2021-11" db="EMBL/GenBank/DDBJ databases">
        <title>Description of a new species Pelosinus isolated from the bottom sediments of Lake Baikal.</title>
        <authorList>
            <person name="Zakharyuk A."/>
        </authorList>
    </citation>
    <scope>NUCLEOTIDE SEQUENCE</scope>
    <source>
        <strain evidence="6">Bkl1</strain>
    </source>
</reference>
<dbReference type="InterPro" id="IPR014284">
    <property type="entry name" value="RNA_pol_sigma-70_dom"/>
</dbReference>
<evidence type="ECO:0000256" key="3">
    <source>
        <dbReference type="ARBA" id="ARBA00023125"/>
    </source>
</evidence>
<dbReference type="SUPFAM" id="SSF88659">
    <property type="entry name" value="Sigma3 and sigma4 domains of RNA polymerase sigma factors"/>
    <property type="match status" value="1"/>
</dbReference>
<keyword evidence="2" id="KW-0731">Sigma factor</keyword>
<evidence type="ECO:0000313" key="7">
    <source>
        <dbReference type="Proteomes" id="UP001165492"/>
    </source>
</evidence>
<keyword evidence="4" id="KW-0804">Transcription</keyword>
<keyword evidence="7" id="KW-1185">Reference proteome</keyword>
<evidence type="ECO:0000256" key="4">
    <source>
        <dbReference type="ARBA" id="ARBA00023163"/>
    </source>
</evidence>
<accession>A0ABS8HN61</accession>
<protein>
    <submittedName>
        <fullName evidence="6">Sigma-70 family RNA polymerase sigma factor</fullName>
    </submittedName>
</protein>
<evidence type="ECO:0000313" key="6">
    <source>
        <dbReference type="EMBL" id="MCC5464066.1"/>
    </source>
</evidence>
<dbReference type="NCBIfam" id="TIGR02937">
    <property type="entry name" value="sigma70-ECF"/>
    <property type="match status" value="1"/>
</dbReference>
<comment type="caution">
    <text evidence="6">The sequence shown here is derived from an EMBL/GenBank/DDBJ whole genome shotgun (WGS) entry which is preliminary data.</text>
</comment>
<dbReference type="Proteomes" id="UP001165492">
    <property type="component" value="Unassembled WGS sequence"/>
</dbReference>
<feature type="domain" description="RNA polymerase sigma factor 70 region 4 type 2" evidence="5">
    <location>
        <begin position="128"/>
        <end position="180"/>
    </location>
</feature>
<evidence type="ECO:0000256" key="1">
    <source>
        <dbReference type="ARBA" id="ARBA00023015"/>
    </source>
</evidence>
<dbReference type="PANTHER" id="PTHR30385:SF7">
    <property type="entry name" value="RNA POLYMERASE SIGMA FACTOR FLIA"/>
    <property type="match status" value="1"/>
</dbReference>
<dbReference type="InterPro" id="IPR013249">
    <property type="entry name" value="RNA_pol_sigma70_r4_t2"/>
</dbReference>
<evidence type="ECO:0000259" key="5">
    <source>
        <dbReference type="Pfam" id="PF08281"/>
    </source>
</evidence>
<dbReference type="Gene3D" id="1.10.1740.10">
    <property type="match status" value="1"/>
</dbReference>
<proteinExistence type="predicted"/>
<keyword evidence="3" id="KW-0238">DNA-binding</keyword>
<keyword evidence="1" id="KW-0805">Transcription regulation</keyword>
<organism evidence="6 7">
    <name type="scientific">Pelosinus baikalensis</name>
    <dbReference type="NCBI Taxonomy" id="2892015"/>
    <lineage>
        <taxon>Bacteria</taxon>
        <taxon>Bacillati</taxon>
        <taxon>Bacillota</taxon>
        <taxon>Negativicutes</taxon>
        <taxon>Selenomonadales</taxon>
        <taxon>Sporomusaceae</taxon>
        <taxon>Pelosinus</taxon>
    </lineage>
</organism>
<dbReference type="Pfam" id="PF08281">
    <property type="entry name" value="Sigma70_r4_2"/>
    <property type="match status" value="1"/>
</dbReference>
<sequence>MELHQLVRDAQMGDREAFQEICTRFTGLVKKYAHQAHLRPIADEAEAQGWLAVVQAVKTYDETSGVHFAGYVNSKVKFAIWNLFKKERRIWQEEQVEGGQEGEEVDSFAYLPDNADVAGEVENRWLSHELRSAIETLPDKQRQVILKTVIGQETLTNMAASLGVTTQAVYNLRQRGFARLKILCAGMYSSERG</sequence>
<dbReference type="SUPFAM" id="SSF88946">
    <property type="entry name" value="Sigma2 domain of RNA polymerase sigma factors"/>
    <property type="match status" value="1"/>
</dbReference>
<dbReference type="RefSeq" id="WP_229533590.1">
    <property type="nucleotide sequence ID" value="NZ_JAJHJB010000002.1"/>
</dbReference>
<dbReference type="InterPro" id="IPR013324">
    <property type="entry name" value="RNA_pol_sigma_r3/r4-like"/>
</dbReference>
<evidence type="ECO:0000256" key="2">
    <source>
        <dbReference type="ARBA" id="ARBA00023082"/>
    </source>
</evidence>
<dbReference type="EMBL" id="JAJHJB010000002">
    <property type="protein sequence ID" value="MCC5464066.1"/>
    <property type="molecule type" value="Genomic_DNA"/>
</dbReference>
<dbReference type="Gene3D" id="1.10.10.10">
    <property type="entry name" value="Winged helix-like DNA-binding domain superfamily/Winged helix DNA-binding domain"/>
    <property type="match status" value="1"/>
</dbReference>
<dbReference type="InterPro" id="IPR036388">
    <property type="entry name" value="WH-like_DNA-bd_sf"/>
</dbReference>
<name>A0ABS8HN61_9FIRM</name>